<name>A0AAD7RIQ5_9TELE</name>
<organism evidence="2 3">
    <name type="scientific">Aldrovandia affinis</name>
    <dbReference type="NCBI Taxonomy" id="143900"/>
    <lineage>
        <taxon>Eukaryota</taxon>
        <taxon>Metazoa</taxon>
        <taxon>Chordata</taxon>
        <taxon>Craniata</taxon>
        <taxon>Vertebrata</taxon>
        <taxon>Euteleostomi</taxon>
        <taxon>Actinopterygii</taxon>
        <taxon>Neopterygii</taxon>
        <taxon>Teleostei</taxon>
        <taxon>Notacanthiformes</taxon>
        <taxon>Halosauridae</taxon>
        <taxon>Aldrovandia</taxon>
    </lineage>
</organism>
<proteinExistence type="predicted"/>
<comment type="caution">
    <text evidence="2">The sequence shown here is derived from an EMBL/GenBank/DDBJ whole genome shotgun (WGS) entry which is preliminary data.</text>
</comment>
<protein>
    <submittedName>
        <fullName evidence="2">Uncharacterized protein</fullName>
    </submittedName>
</protein>
<dbReference type="EMBL" id="JAINUG010000259">
    <property type="protein sequence ID" value="KAJ8385073.1"/>
    <property type="molecule type" value="Genomic_DNA"/>
</dbReference>
<dbReference type="Proteomes" id="UP001221898">
    <property type="component" value="Unassembled WGS sequence"/>
</dbReference>
<dbReference type="AlphaFoldDB" id="A0AAD7RIQ5"/>
<sequence length="61" mass="6649">MIHFLRDRTCPPTSGDTLRASHWFMAAHPPPPLGRTVQCRPQSGLPAKAGLAQSGFEPQPQ</sequence>
<evidence type="ECO:0000313" key="2">
    <source>
        <dbReference type="EMBL" id="KAJ8385073.1"/>
    </source>
</evidence>
<gene>
    <name evidence="2" type="ORF">AAFF_G00192940</name>
</gene>
<evidence type="ECO:0000256" key="1">
    <source>
        <dbReference type="SAM" id="MobiDB-lite"/>
    </source>
</evidence>
<accession>A0AAD7RIQ5</accession>
<keyword evidence="3" id="KW-1185">Reference proteome</keyword>
<feature type="region of interest" description="Disordered" evidence="1">
    <location>
        <begin position="40"/>
        <end position="61"/>
    </location>
</feature>
<evidence type="ECO:0000313" key="3">
    <source>
        <dbReference type="Proteomes" id="UP001221898"/>
    </source>
</evidence>
<reference evidence="2" key="1">
    <citation type="journal article" date="2023" name="Science">
        <title>Genome structures resolve the early diversification of teleost fishes.</title>
        <authorList>
            <person name="Parey E."/>
            <person name="Louis A."/>
            <person name="Montfort J."/>
            <person name="Bouchez O."/>
            <person name="Roques C."/>
            <person name="Iampietro C."/>
            <person name="Lluch J."/>
            <person name="Castinel A."/>
            <person name="Donnadieu C."/>
            <person name="Desvignes T."/>
            <person name="Floi Bucao C."/>
            <person name="Jouanno E."/>
            <person name="Wen M."/>
            <person name="Mejri S."/>
            <person name="Dirks R."/>
            <person name="Jansen H."/>
            <person name="Henkel C."/>
            <person name="Chen W.J."/>
            <person name="Zahm M."/>
            <person name="Cabau C."/>
            <person name="Klopp C."/>
            <person name="Thompson A.W."/>
            <person name="Robinson-Rechavi M."/>
            <person name="Braasch I."/>
            <person name="Lecointre G."/>
            <person name="Bobe J."/>
            <person name="Postlethwait J.H."/>
            <person name="Berthelot C."/>
            <person name="Roest Crollius H."/>
            <person name="Guiguen Y."/>
        </authorList>
    </citation>
    <scope>NUCLEOTIDE SEQUENCE</scope>
    <source>
        <strain evidence="2">NC1722</strain>
    </source>
</reference>